<evidence type="ECO:0000256" key="2">
    <source>
        <dbReference type="SAM" id="MobiDB-lite"/>
    </source>
</evidence>
<dbReference type="GO" id="GO:0042910">
    <property type="term" value="F:xenobiotic transmembrane transporter activity"/>
    <property type="evidence" value="ECO:0007669"/>
    <property type="project" value="InterPro"/>
</dbReference>
<evidence type="ECO:0000256" key="1">
    <source>
        <dbReference type="ARBA" id="ARBA00010199"/>
    </source>
</evidence>
<gene>
    <name evidence="3" type="ORF">RJ639_028934</name>
</gene>
<keyword evidence="4" id="KW-1185">Reference proteome</keyword>
<dbReference type="PANTHER" id="PTHR11206">
    <property type="entry name" value="MULTIDRUG RESISTANCE PROTEIN"/>
    <property type="match status" value="1"/>
</dbReference>
<evidence type="ECO:0000313" key="4">
    <source>
        <dbReference type="Proteomes" id="UP001188597"/>
    </source>
</evidence>
<dbReference type="GO" id="GO:0016020">
    <property type="term" value="C:membrane"/>
    <property type="evidence" value="ECO:0007669"/>
    <property type="project" value="InterPro"/>
</dbReference>
<dbReference type="GO" id="GO:0015297">
    <property type="term" value="F:antiporter activity"/>
    <property type="evidence" value="ECO:0007669"/>
    <property type="project" value="InterPro"/>
</dbReference>
<comment type="similarity">
    <text evidence="1">Belongs to the multi antimicrobial extrusion (MATE) (TC 2.A.66.1) family.</text>
</comment>
<dbReference type="EMBL" id="JAVXUP010000058">
    <property type="protein sequence ID" value="KAK3040222.1"/>
    <property type="molecule type" value="Genomic_DNA"/>
</dbReference>
<sequence>MGTQEDDNYEPLRGQPPSLDSKSFQNNSESSVELESILSNTEVPFVKRLLPATSIELKLLVRLAGPAIVSYMINYFMSMSTQIFTGHLGTLELAAASLGNNGVQTFAYGVMSRPAMEAHIRPFL</sequence>
<organism evidence="3 4">
    <name type="scientific">Escallonia herrerae</name>
    <dbReference type="NCBI Taxonomy" id="1293975"/>
    <lineage>
        <taxon>Eukaryota</taxon>
        <taxon>Viridiplantae</taxon>
        <taxon>Streptophyta</taxon>
        <taxon>Embryophyta</taxon>
        <taxon>Tracheophyta</taxon>
        <taxon>Spermatophyta</taxon>
        <taxon>Magnoliopsida</taxon>
        <taxon>eudicotyledons</taxon>
        <taxon>Gunneridae</taxon>
        <taxon>Pentapetalae</taxon>
        <taxon>asterids</taxon>
        <taxon>campanulids</taxon>
        <taxon>Escalloniales</taxon>
        <taxon>Escalloniaceae</taxon>
        <taxon>Escallonia</taxon>
    </lineage>
</organism>
<dbReference type="Proteomes" id="UP001188597">
    <property type="component" value="Unassembled WGS sequence"/>
</dbReference>
<dbReference type="InterPro" id="IPR002528">
    <property type="entry name" value="MATE_fam"/>
</dbReference>
<evidence type="ECO:0000313" key="3">
    <source>
        <dbReference type="EMBL" id="KAK3040222.1"/>
    </source>
</evidence>
<reference evidence="3" key="1">
    <citation type="submission" date="2022-12" db="EMBL/GenBank/DDBJ databases">
        <title>Draft genome assemblies for two species of Escallonia (Escalloniales).</title>
        <authorList>
            <person name="Chanderbali A."/>
            <person name="Dervinis C."/>
            <person name="Anghel I."/>
            <person name="Soltis D."/>
            <person name="Soltis P."/>
            <person name="Zapata F."/>
        </authorList>
    </citation>
    <scope>NUCLEOTIDE SEQUENCE</scope>
    <source>
        <strain evidence="3">UCBG64.0493</strain>
        <tissue evidence="3">Leaf</tissue>
    </source>
</reference>
<feature type="region of interest" description="Disordered" evidence="2">
    <location>
        <begin position="1"/>
        <end position="27"/>
    </location>
</feature>
<comment type="caution">
    <text evidence="3">The sequence shown here is derived from an EMBL/GenBank/DDBJ whole genome shotgun (WGS) entry which is preliminary data.</text>
</comment>
<proteinExistence type="inferred from homology"/>
<name>A0AA88X5N9_9ASTE</name>
<protein>
    <submittedName>
        <fullName evidence="3">Uncharacterized protein</fullName>
    </submittedName>
</protein>
<accession>A0AA88X5N9</accession>
<dbReference type="AlphaFoldDB" id="A0AA88X5N9"/>
<dbReference type="Pfam" id="PF01554">
    <property type="entry name" value="MatE"/>
    <property type="match status" value="1"/>
</dbReference>